<evidence type="ECO:0000313" key="2">
    <source>
        <dbReference type="EMBL" id="KRL28712.1"/>
    </source>
</evidence>
<feature type="region of interest" description="Disordered" evidence="1">
    <location>
        <begin position="129"/>
        <end position="161"/>
    </location>
</feature>
<evidence type="ECO:0000256" key="1">
    <source>
        <dbReference type="SAM" id="MobiDB-lite"/>
    </source>
</evidence>
<keyword evidence="3" id="KW-1185">Reference proteome</keyword>
<proteinExistence type="predicted"/>
<dbReference type="EMBL" id="AZER01000003">
    <property type="protein sequence ID" value="KRL28712.1"/>
    <property type="molecule type" value="Genomic_DNA"/>
</dbReference>
<feature type="compositionally biased region" description="Low complexity" evidence="1">
    <location>
        <begin position="142"/>
        <end position="161"/>
    </location>
</feature>
<feature type="compositionally biased region" description="Basic and acidic residues" evidence="1">
    <location>
        <begin position="129"/>
        <end position="141"/>
    </location>
</feature>
<gene>
    <name evidence="2" type="ORF">FD27_GL001493</name>
</gene>
<sequence length="220" mass="24840">MSGVYKISNKDVDKDEAGKPQPGYYYFKKNGQMLWAKADTGDGDQGYYGDAARGTWKSLGNNKFRIHMKYIYDNDDLTFNAKKSGNKLHTYSNSRKAKYEWDADDNYKQPDMTYSDFMVIFNNGKKSEQKKVQENGYDKPDNGSNSTNSSSNSSSNNDSVKINNADDALAYLKQQKGDGNYTISHGTFGMSDNPYATIMDEDSGTQYIVYQDGKIEENND</sequence>
<feature type="region of interest" description="Disordered" evidence="1">
    <location>
        <begin position="1"/>
        <end position="20"/>
    </location>
</feature>
<dbReference type="Proteomes" id="UP000051445">
    <property type="component" value="Unassembled WGS sequence"/>
</dbReference>
<organism evidence="2 3">
    <name type="scientific">Limosilactobacillus frumenti DSM 13145</name>
    <dbReference type="NCBI Taxonomy" id="1423746"/>
    <lineage>
        <taxon>Bacteria</taxon>
        <taxon>Bacillati</taxon>
        <taxon>Bacillota</taxon>
        <taxon>Bacilli</taxon>
        <taxon>Lactobacillales</taxon>
        <taxon>Lactobacillaceae</taxon>
        <taxon>Limosilactobacillus</taxon>
    </lineage>
</organism>
<protein>
    <submittedName>
        <fullName evidence="2">Uncharacterized protein</fullName>
    </submittedName>
</protein>
<feature type="compositionally biased region" description="Basic and acidic residues" evidence="1">
    <location>
        <begin position="8"/>
        <end position="18"/>
    </location>
</feature>
<reference evidence="2 3" key="1">
    <citation type="journal article" date="2015" name="Genome Announc.">
        <title>Expanding the biotechnology potential of lactobacilli through comparative genomics of 213 strains and associated genera.</title>
        <authorList>
            <person name="Sun Z."/>
            <person name="Harris H.M."/>
            <person name="McCann A."/>
            <person name="Guo C."/>
            <person name="Argimon S."/>
            <person name="Zhang W."/>
            <person name="Yang X."/>
            <person name="Jeffery I.B."/>
            <person name="Cooney J.C."/>
            <person name="Kagawa T.F."/>
            <person name="Liu W."/>
            <person name="Song Y."/>
            <person name="Salvetti E."/>
            <person name="Wrobel A."/>
            <person name="Rasinkangas P."/>
            <person name="Parkhill J."/>
            <person name="Rea M.C."/>
            <person name="O'Sullivan O."/>
            <person name="Ritari J."/>
            <person name="Douillard F.P."/>
            <person name="Paul Ross R."/>
            <person name="Yang R."/>
            <person name="Briner A.E."/>
            <person name="Felis G.E."/>
            <person name="de Vos W.M."/>
            <person name="Barrangou R."/>
            <person name="Klaenhammer T.R."/>
            <person name="Caufield P.W."/>
            <person name="Cui Y."/>
            <person name="Zhang H."/>
            <person name="O'Toole P.W."/>
        </authorList>
    </citation>
    <scope>NUCLEOTIDE SEQUENCE [LARGE SCALE GENOMIC DNA]</scope>
    <source>
        <strain evidence="2 3">DSM 13145</strain>
    </source>
</reference>
<evidence type="ECO:0000313" key="3">
    <source>
        <dbReference type="Proteomes" id="UP000051445"/>
    </source>
</evidence>
<accession>A0A0R1PJ86</accession>
<dbReference type="PATRIC" id="fig|1423746.3.peg.1523"/>
<dbReference type="AlphaFoldDB" id="A0A0R1PJ86"/>
<comment type="caution">
    <text evidence="2">The sequence shown here is derived from an EMBL/GenBank/DDBJ whole genome shotgun (WGS) entry which is preliminary data.</text>
</comment>
<name>A0A0R1PJ86_9LACO</name>